<proteinExistence type="inferred from homology"/>
<feature type="transmembrane region" description="Helical" evidence="7">
    <location>
        <begin position="6"/>
        <end position="27"/>
    </location>
</feature>
<keyword evidence="3" id="KW-1003">Cell membrane</keyword>
<dbReference type="STRING" id="1679170.AC625_17520"/>
<evidence type="ECO:0000256" key="5">
    <source>
        <dbReference type="ARBA" id="ARBA00022989"/>
    </source>
</evidence>
<feature type="transmembrane region" description="Helical" evidence="7">
    <location>
        <begin position="127"/>
        <end position="144"/>
    </location>
</feature>
<protein>
    <submittedName>
        <fullName evidence="10">Prepilin peptidase</fullName>
    </submittedName>
</protein>
<feature type="domain" description="Prepilin type IV endopeptidase peptidase" evidence="8">
    <location>
        <begin position="105"/>
        <end position="208"/>
    </location>
</feature>
<evidence type="ECO:0000313" key="11">
    <source>
        <dbReference type="Proteomes" id="UP000037146"/>
    </source>
</evidence>
<dbReference type="OrthoDB" id="9789291at2"/>
<feature type="transmembrane region" description="Helical" evidence="7">
    <location>
        <begin position="75"/>
        <end position="94"/>
    </location>
</feature>
<feature type="transmembrane region" description="Helical" evidence="7">
    <location>
        <begin position="150"/>
        <end position="167"/>
    </location>
</feature>
<comment type="similarity">
    <text evidence="2">Belongs to the peptidase A24 family.</text>
</comment>
<dbReference type="PANTHER" id="PTHR30487">
    <property type="entry name" value="TYPE 4 PREPILIN-LIKE PROTEINS LEADER PEPTIDE-PROCESSING ENZYME"/>
    <property type="match status" value="1"/>
</dbReference>
<sequence length="251" mass="28170">MTVFIYSYLCILGLVLGSFYNVVGLRIPEKQSIVRPRSHCPSCKRTLTTTDLIPVFSYLFLKGKCRNCHSKISPLYPFMELSTGLLFMLAFYEFGWTGELVIALTFISLLVIIFVSDIVYMIIPNKVLVFFAPLLLVERFIVPLDPWWDMFVGAVVGFGLLFFIAVISKGGMGGGDIKLFFVLGLALGLKLTLLTFALASFFGALYGVAGMIRGNYKKRQPIPFGPFIAIGALLSYFYGAEILNYYFTMFY</sequence>
<evidence type="ECO:0000256" key="1">
    <source>
        <dbReference type="ARBA" id="ARBA00004651"/>
    </source>
</evidence>
<gene>
    <name evidence="10" type="ORF">AC625_17520</name>
</gene>
<dbReference type="Pfam" id="PF06750">
    <property type="entry name" value="A24_N_bact"/>
    <property type="match status" value="1"/>
</dbReference>
<dbReference type="GO" id="GO:0005886">
    <property type="term" value="C:plasma membrane"/>
    <property type="evidence" value="ECO:0007669"/>
    <property type="project" value="UniProtKB-SubCell"/>
</dbReference>
<evidence type="ECO:0000259" key="9">
    <source>
        <dbReference type="Pfam" id="PF06750"/>
    </source>
</evidence>
<dbReference type="AlphaFoldDB" id="A0A0K9GWV2"/>
<dbReference type="Proteomes" id="UP000037146">
    <property type="component" value="Unassembled WGS sequence"/>
</dbReference>
<comment type="caution">
    <text evidence="10">The sequence shown here is derived from an EMBL/GenBank/DDBJ whole genome shotgun (WGS) entry which is preliminary data.</text>
</comment>
<dbReference type="EMBL" id="LFZW01000001">
    <property type="protein sequence ID" value="KMY51108.1"/>
    <property type="molecule type" value="Genomic_DNA"/>
</dbReference>
<feature type="domain" description="Prepilin peptidase A24 N-terminal" evidence="9">
    <location>
        <begin position="11"/>
        <end position="94"/>
    </location>
</feature>
<keyword evidence="6 7" id="KW-0472">Membrane</keyword>
<keyword evidence="11" id="KW-1185">Reference proteome</keyword>
<dbReference type="InterPro" id="IPR000045">
    <property type="entry name" value="Prepilin_IV_endopep_pep"/>
</dbReference>
<accession>A0A0K9GWV2</accession>
<dbReference type="InterPro" id="IPR010627">
    <property type="entry name" value="Prepilin_pept_A24_N"/>
</dbReference>
<keyword evidence="4 7" id="KW-0812">Transmembrane</keyword>
<feature type="transmembrane region" description="Helical" evidence="7">
    <location>
        <begin position="179"/>
        <end position="207"/>
    </location>
</feature>
<evidence type="ECO:0000313" key="10">
    <source>
        <dbReference type="EMBL" id="KMY51108.1"/>
    </source>
</evidence>
<dbReference type="InterPro" id="IPR050882">
    <property type="entry name" value="Prepilin_peptidase/N-MTase"/>
</dbReference>
<comment type="subcellular location">
    <subcellularLocation>
        <location evidence="1">Cell membrane</location>
        <topology evidence="1">Multi-pass membrane protein</topology>
    </subcellularLocation>
</comment>
<dbReference type="Gene3D" id="1.20.120.1220">
    <property type="match status" value="1"/>
</dbReference>
<evidence type="ECO:0000256" key="6">
    <source>
        <dbReference type="ARBA" id="ARBA00023136"/>
    </source>
</evidence>
<organism evidence="10 11">
    <name type="scientific">Peribacillus loiseleuriae</name>
    <dbReference type="NCBI Taxonomy" id="1679170"/>
    <lineage>
        <taxon>Bacteria</taxon>
        <taxon>Bacillati</taxon>
        <taxon>Bacillota</taxon>
        <taxon>Bacilli</taxon>
        <taxon>Bacillales</taxon>
        <taxon>Bacillaceae</taxon>
        <taxon>Peribacillus</taxon>
    </lineage>
</organism>
<dbReference type="Pfam" id="PF01478">
    <property type="entry name" value="Peptidase_A24"/>
    <property type="match status" value="1"/>
</dbReference>
<dbReference type="PANTHER" id="PTHR30487:SF0">
    <property type="entry name" value="PREPILIN LEADER PEPTIDASE_N-METHYLTRANSFERASE-RELATED"/>
    <property type="match status" value="1"/>
</dbReference>
<evidence type="ECO:0000256" key="7">
    <source>
        <dbReference type="SAM" id="Phobius"/>
    </source>
</evidence>
<name>A0A0K9GWV2_9BACI</name>
<reference evidence="11" key="1">
    <citation type="submission" date="2015-07" db="EMBL/GenBank/DDBJ databases">
        <title>Genome sequencing project for genomic taxonomy and phylogenomics of Bacillus-like bacteria.</title>
        <authorList>
            <person name="Liu B."/>
            <person name="Wang J."/>
            <person name="Zhu Y."/>
            <person name="Liu G."/>
            <person name="Chen Q."/>
            <person name="Chen Z."/>
            <person name="Lan J."/>
            <person name="Che J."/>
            <person name="Ge C."/>
            <person name="Shi H."/>
            <person name="Pan Z."/>
            <person name="Liu X."/>
        </authorList>
    </citation>
    <scope>NUCLEOTIDE SEQUENCE [LARGE SCALE GENOMIC DNA]</scope>
    <source>
        <strain evidence="11">FJAT-27997</strain>
    </source>
</reference>
<dbReference type="GO" id="GO:0006465">
    <property type="term" value="P:signal peptide processing"/>
    <property type="evidence" value="ECO:0007669"/>
    <property type="project" value="TreeGrafter"/>
</dbReference>
<evidence type="ECO:0000256" key="2">
    <source>
        <dbReference type="ARBA" id="ARBA00005801"/>
    </source>
</evidence>
<dbReference type="RefSeq" id="WP_049682458.1">
    <property type="nucleotide sequence ID" value="NZ_LFZW01000001.1"/>
</dbReference>
<dbReference type="PATRIC" id="fig|1679170.3.peg.3982"/>
<evidence type="ECO:0000256" key="3">
    <source>
        <dbReference type="ARBA" id="ARBA00022475"/>
    </source>
</evidence>
<evidence type="ECO:0000259" key="8">
    <source>
        <dbReference type="Pfam" id="PF01478"/>
    </source>
</evidence>
<dbReference type="GO" id="GO:0004190">
    <property type="term" value="F:aspartic-type endopeptidase activity"/>
    <property type="evidence" value="ECO:0007669"/>
    <property type="project" value="InterPro"/>
</dbReference>
<keyword evidence="5 7" id="KW-1133">Transmembrane helix</keyword>
<feature type="transmembrane region" description="Helical" evidence="7">
    <location>
        <begin position="227"/>
        <end position="247"/>
    </location>
</feature>
<evidence type="ECO:0000256" key="4">
    <source>
        <dbReference type="ARBA" id="ARBA00022692"/>
    </source>
</evidence>
<feature type="transmembrane region" description="Helical" evidence="7">
    <location>
        <begin position="100"/>
        <end position="120"/>
    </location>
</feature>